<name>A0A561U423_9PSEU</name>
<feature type="domain" description="NAD(P)-binding" evidence="1">
    <location>
        <begin position="9"/>
        <end position="168"/>
    </location>
</feature>
<comment type="caution">
    <text evidence="2">The sequence shown here is derived from an EMBL/GenBank/DDBJ whole genome shotgun (WGS) entry which is preliminary data.</text>
</comment>
<reference evidence="2 3" key="1">
    <citation type="submission" date="2019-06" db="EMBL/GenBank/DDBJ databases">
        <title>Sequencing the genomes of 1000 actinobacteria strains.</title>
        <authorList>
            <person name="Klenk H.-P."/>
        </authorList>
    </citation>
    <scope>NUCLEOTIDE SEQUENCE [LARGE SCALE GENOMIC DNA]</scope>
    <source>
        <strain evidence="2 3">DSM 46699</strain>
    </source>
</reference>
<evidence type="ECO:0000259" key="1">
    <source>
        <dbReference type="Pfam" id="PF13460"/>
    </source>
</evidence>
<dbReference type="SUPFAM" id="SSF51735">
    <property type="entry name" value="NAD(P)-binding Rossmann-fold domains"/>
    <property type="match status" value="1"/>
</dbReference>
<dbReference type="EMBL" id="VIWX01000004">
    <property type="protein sequence ID" value="TWF94100.1"/>
    <property type="molecule type" value="Genomic_DNA"/>
</dbReference>
<evidence type="ECO:0000313" key="2">
    <source>
        <dbReference type="EMBL" id="TWF94100.1"/>
    </source>
</evidence>
<gene>
    <name evidence="2" type="ORF">FHU35_14382</name>
</gene>
<dbReference type="PANTHER" id="PTHR12126">
    <property type="entry name" value="NADH-UBIQUINONE OXIDOREDUCTASE 39 KDA SUBUNIT-RELATED"/>
    <property type="match status" value="1"/>
</dbReference>
<organism evidence="2 3">
    <name type="scientific">Saccharopolyspora dendranthemae</name>
    <dbReference type="NCBI Taxonomy" id="1181886"/>
    <lineage>
        <taxon>Bacteria</taxon>
        <taxon>Bacillati</taxon>
        <taxon>Actinomycetota</taxon>
        <taxon>Actinomycetes</taxon>
        <taxon>Pseudonocardiales</taxon>
        <taxon>Pseudonocardiaceae</taxon>
        <taxon>Saccharopolyspora</taxon>
    </lineage>
</organism>
<dbReference type="Proteomes" id="UP000316184">
    <property type="component" value="Unassembled WGS sequence"/>
</dbReference>
<dbReference type="InterPro" id="IPR051207">
    <property type="entry name" value="ComplexI_NDUFA9_subunit"/>
</dbReference>
<dbReference type="RefSeq" id="WP_145742222.1">
    <property type="nucleotide sequence ID" value="NZ_VIWX01000004.1"/>
</dbReference>
<dbReference type="GO" id="GO:0044877">
    <property type="term" value="F:protein-containing complex binding"/>
    <property type="evidence" value="ECO:0007669"/>
    <property type="project" value="TreeGrafter"/>
</dbReference>
<evidence type="ECO:0000313" key="3">
    <source>
        <dbReference type="Proteomes" id="UP000316184"/>
    </source>
</evidence>
<keyword evidence="3" id="KW-1185">Reference proteome</keyword>
<dbReference type="InterPro" id="IPR036291">
    <property type="entry name" value="NAD(P)-bd_dom_sf"/>
</dbReference>
<dbReference type="PANTHER" id="PTHR12126:SF11">
    <property type="entry name" value="NADH DEHYDROGENASE [UBIQUINONE] 1 ALPHA SUBCOMPLEX SUBUNIT 9, MITOCHONDRIAL"/>
    <property type="match status" value="1"/>
</dbReference>
<dbReference type="Pfam" id="PF13460">
    <property type="entry name" value="NAD_binding_10"/>
    <property type="match status" value="1"/>
</dbReference>
<accession>A0A561U423</accession>
<dbReference type="InterPro" id="IPR016040">
    <property type="entry name" value="NAD(P)-bd_dom"/>
</dbReference>
<dbReference type="AlphaFoldDB" id="A0A561U423"/>
<dbReference type="OrthoDB" id="9771302at2"/>
<dbReference type="Gene3D" id="3.40.50.720">
    <property type="entry name" value="NAD(P)-binding Rossmann-like Domain"/>
    <property type="match status" value="1"/>
</dbReference>
<proteinExistence type="predicted"/>
<sequence length="246" mass="26603">MTKKILVTGGTGTLGSALVRRLRETEQEVTALSRRPGPGRAVGDLRTRRGVESAVSGADVIVHCATTNSGKDVEITRNLVECSRRASRPHLIYISIVGIDRVPLSYYRAKLEAERIVVEAGAPWTILRTTQFHDLIAKISSLQSRSPVVAALLGVRFQPISVDDVAARLATLACGDPAGRVADMGGPEIRDHEDLTRAYFEARGLRRRVVRLRPPGAVFRALRSGANLAPEQAVGRGTFDEFLSAG</sequence>
<protein>
    <submittedName>
        <fullName evidence="2">Uncharacterized protein YbjT (DUF2867 family)</fullName>
    </submittedName>
</protein>